<name>A0ABP0JL71_9DINO</name>
<keyword evidence="1" id="KW-0175">Coiled coil</keyword>
<feature type="compositionally biased region" description="Basic and acidic residues" evidence="2">
    <location>
        <begin position="40"/>
        <end position="53"/>
    </location>
</feature>
<keyword evidence="4" id="KW-1185">Reference proteome</keyword>
<evidence type="ECO:0000256" key="2">
    <source>
        <dbReference type="SAM" id="MobiDB-lite"/>
    </source>
</evidence>
<feature type="region of interest" description="Disordered" evidence="2">
    <location>
        <begin position="40"/>
        <end position="68"/>
    </location>
</feature>
<protein>
    <submittedName>
        <fullName evidence="3">Uncharacterized protein</fullName>
    </submittedName>
</protein>
<reference evidence="3 4" key="1">
    <citation type="submission" date="2024-02" db="EMBL/GenBank/DDBJ databases">
        <authorList>
            <person name="Chen Y."/>
            <person name="Shah S."/>
            <person name="Dougan E. K."/>
            <person name="Thang M."/>
            <person name="Chan C."/>
        </authorList>
    </citation>
    <scope>NUCLEOTIDE SEQUENCE [LARGE SCALE GENOMIC DNA]</scope>
</reference>
<feature type="coiled-coil region" evidence="1">
    <location>
        <begin position="236"/>
        <end position="263"/>
    </location>
</feature>
<comment type="caution">
    <text evidence="3">The sequence shown here is derived from an EMBL/GenBank/DDBJ whole genome shotgun (WGS) entry which is preliminary data.</text>
</comment>
<sequence length="274" mass="31467">MSWFCKSQELRSYDQQLPCWTAELVAAEAYAEQLEDEAKMAHAEHAEHTRKLTEINPLSPASSEGDRDHAAAVEHYAQMGIDHRHFDDPLIPFAGLSDEEIHKRHVESMMQKEIARREVSIAHLRRQHLYAANESIASSKQEAEELREALAKAEREGRQLTEERQAAEEQELPLREWVKHIEDQVHAARLENARLSASLSSALAFRASLLPDEDAAPVGPESHTDIQQVRWLRDHQQQCLSRKARLKEEIAEEEQRRAAFLHEAAVPLQRNHRI</sequence>
<accession>A0ABP0JL71</accession>
<organism evidence="3 4">
    <name type="scientific">Durusdinium trenchii</name>
    <dbReference type="NCBI Taxonomy" id="1381693"/>
    <lineage>
        <taxon>Eukaryota</taxon>
        <taxon>Sar</taxon>
        <taxon>Alveolata</taxon>
        <taxon>Dinophyceae</taxon>
        <taxon>Suessiales</taxon>
        <taxon>Symbiodiniaceae</taxon>
        <taxon>Durusdinium</taxon>
    </lineage>
</organism>
<dbReference type="EMBL" id="CAXAMN010005736">
    <property type="protein sequence ID" value="CAK9015176.1"/>
    <property type="molecule type" value="Genomic_DNA"/>
</dbReference>
<feature type="coiled-coil region" evidence="1">
    <location>
        <begin position="129"/>
        <end position="170"/>
    </location>
</feature>
<evidence type="ECO:0000313" key="4">
    <source>
        <dbReference type="Proteomes" id="UP001642484"/>
    </source>
</evidence>
<gene>
    <name evidence="3" type="ORF">CCMP2556_LOCUS12001</name>
</gene>
<evidence type="ECO:0000313" key="3">
    <source>
        <dbReference type="EMBL" id="CAK9015176.1"/>
    </source>
</evidence>
<dbReference type="Proteomes" id="UP001642484">
    <property type="component" value="Unassembled WGS sequence"/>
</dbReference>
<proteinExistence type="predicted"/>
<evidence type="ECO:0000256" key="1">
    <source>
        <dbReference type="SAM" id="Coils"/>
    </source>
</evidence>